<evidence type="ECO:0000313" key="7">
    <source>
        <dbReference type="Proteomes" id="UP000266906"/>
    </source>
</evidence>
<evidence type="ECO:0000256" key="1">
    <source>
        <dbReference type="ARBA" id="ARBA00004196"/>
    </source>
</evidence>
<dbReference type="PROSITE" id="PS51257">
    <property type="entry name" value="PROKAR_LIPOPROTEIN"/>
    <property type="match status" value="1"/>
</dbReference>
<dbReference type="AlphaFoldDB" id="A0A3N4RPB4"/>
<protein>
    <submittedName>
        <fullName evidence="6">D-xylose transport system substrate-binding protein</fullName>
    </submittedName>
</protein>
<name>A0A3N4RPB4_9ACTN</name>
<reference evidence="7 8" key="1">
    <citation type="submission" date="2018-11" db="EMBL/GenBank/DDBJ databases">
        <title>Sequencing the genomes of 1000 actinobacteria strains.</title>
        <authorList>
            <person name="Klenk H.-P."/>
        </authorList>
    </citation>
    <scope>NUCLEOTIDE SEQUENCE [LARGE SCALE GENOMIC DNA]</scope>
    <source>
        <strain evidence="5 8">DSM 44780</strain>
        <strain evidence="6 7">DSM 44781</strain>
    </source>
</reference>
<evidence type="ECO:0000313" key="5">
    <source>
        <dbReference type="EMBL" id="ROR37799.1"/>
    </source>
</evidence>
<accession>A0A8G1UFW2</accession>
<keyword evidence="7" id="KW-1185">Reference proteome</keyword>
<dbReference type="InterPro" id="IPR050555">
    <property type="entry name" value="Bact_Solute-Bind_Prot2"/>
</dbReference>
<evidence type="ECO:0000256" key="2">
    <source>
        <dbReference type="ARBA" id="ARBA00022729"/>
    </source>
</evidence>
<dbReference type="PANTHER" id="PTHR30036:SF1">
    <property type="entry name" value="D-XYLOSE-BINDING PERIPLASMIC PROTEIN"/>
    <property type="match status" value="1"/>
</dbReference>
<accession>A0A3N4RPB4</accession>
<evidence type="ECO:0000259" key="4">
    <source>
        <dbReference type="Pfam" id="PF13407"/>
    </source>
</evidence>
<keyword evidence="2 3" id="KW-0732">Signal</keyword>
<feature type="domain" description="Periplasmic binding protein" evidence="4">
    <location>
        <begin position="47"/>
        <end position="298"/>
    </location>
</feature>
<dbReference type="PANTHER" id="PTHR30036">
    <property type="entry name" value="D-XYLOSE-BINDING PERIPLASMIC PROTEIN"/>
    <property type="match status" value="1"/>
</dbReference>
<dbReference type="EMBL" id="RJVJ01000002">
    <property type="protein sequence ID" value="ROR37799.1"/>
    <property type="molecule type" value="Genomic_DNA"/>
</dbReference>
<dbReference type="RefSeq" id="WP_123561952.1">
    <property type="nucleotide sequence ID" value="NZ_JBEYIY010000034.1"/>
</dbReference>
<dbReference type="InterPro" id="IPR028082">
    <property type="entry name" value="Peripla_BP_I"/>
</dbReference>
<gene>
    <name evidence="6" type="ORF">EDD38_5924</name>
    <name evidence="5" type="ORF">EDD39_5954</name>
</gene>
<proteinExistence type="predicted"/>
<dbReference type="EMBL" id="RKQG01000002">
    <property type="protein sequence ID" value="RPE28780.1"/>
    <property type="molecule type" value="Genomic_DNA"/>
</dbReference>
<sequence length="364" mass="38460">MNSMTRRLVIGTAAVSMTLSLAACGDDKSSSSGNQSIGLLLPERSSSTRYEAFDKPLIQTSVEGLCTKCTLDYANADGDEKVQKQQFDALLSRGVKVILLDPVNAAVTAPWVEEAKKKGTKVIAYDRLAAGDVIAYISFDNQRTGELQGQALLDAMGRAGKKPADSEILMINGAETDPNAGAFKTGAHLALDGKVKRIAYEQSGEWKPDVAASKIDEAVSKLGKNGFQAVYSANDGMAGAIIDALHKAGRTDVPVGGQDASLDAIRRILTGEQAYTIYKPYQPETEAAANMAVYLVKGIDITSVAAAVTQSGDKQIPSMLLTPVVVTKDKIAETVIDGGLYKAEEICTPQFAKACKDAGIPGSY</sequence>
<dbReference type="Proteomes" id="UP000266906">
    <property type="component" value="Unassembled WGS sequence"/>
</dbReference>
<dbReference type="SUPFAM" id="SSF53822">
    <property type="entry name" value="Periplasmic binding protein-like I"/>
    <property type="match status" value="1"/>
</dbReference>
<evidence type="ECO:0000313" key="8">
    <source>
        <dbReference type="Proteomes" id="UP000267408"/>
    </source>
</evidence>
<dbReference type="GO" id="GO:0030288">
    <property type="term" value="C:outer membrane-bounded periplasmic space"/>
    <property type="evidence" value="ECO:0007669"/>
    <property type="project" value="TreeGrafter"/>
</dbReference>
<dbReference type="Proteomes" id="UP000267408">
    <property type="component" value="Unassembled WGS sequence"/>
</dbReference>
<dbReference type="GO" id="GO:0030246">
    <property type="term" value="F:carbohydrate binding"/>
    <property type="evidence" value="ECO:0007669"/>
    <property type="project" value="TreeGrafter"/>
</dbReference>
<comment type="subcellular location">
    <subcellularLocation>
        <location evidence="1">Cell envelope</location>
    </subcellularLocation>
</comment>
<feature type="signal peptide" evidence="3">
    <location>
        <begin position="1"/>
        <end position="22"/>
    </location>
</feature>
<dbReference type="Pfam" id="PF13407">
    <property type="entry name" value="Peripla_BP_4"/>
    <property type="match status" value="1"/>
</dbReference>
<feature type="chain" id="PRO_5044596176" evidence="3">
    <location>
        <begin position="23"/>
        <end position="364"/>
    </location>
</feature>
<comment type="caution">
    <text evidence="6">The sequence shown here is derived from an EMBL/GenBank/DDBJ whole genome shotgun (WGS) entry which is preliminary data.</text>
</comment>
<evidence type="ECO:0000256" key="3">
    <source>
        <dbReference type="SAM" id="SignalP"/>
    </source>
</evidence>
<dbReference type="InterPro" id="IPR025997">
    <property type="entry name" value="SBP_2_dom"/>
</dbReference>
<evidence type="ECO:0000313" key="6">
    <source>
        <dbReference type="EMBL" id="RPE28780.1"/>
    </source>
</evidence>
<dbReference type="Gene3D" id="3.40.50.2300">
    <property type="match status" value="2"/>
</dbReference>
<dbReference type="OrthoDB" id="9773673at2"/>
<organism evidence="6 7">
    <name type="scientific">Kitasatospora cineracea</name>
    <dbReference type="NCBI Taxonomy" id="88074"/>
    <lineage>
        <taxon>Bacteria</taxon>
        <taxon>Bacillati</taxon>
        <taxon>Actinomycetota</taxon>
        <taxon>Actinomycetes</taxon>
        <taxon>Kitasatosporales</taxon>
        <taxon>Streptomycetaceae</taxon>
        <taxon>Kitasatospora</taxon>
    </lineage>
</organism>